<proteinExistence type="predicted"/>
<evidence type="ECO:0000259" key="3">
    <source>
        <dbReference type="SMART" id="SM00852"/>
    </source>
</evidence>
<dbReference type="CDD" id="cd00886">
    <property type="entry name" value="MogA_MoaB"/>
    <property type="match status" value="1"/>
</dbReference>
<dbReference type="InterPro" id="IPR008284">
    <property type="entry name" value="MoCF_biosynth_CS"/>
</dbReference>
<evidence type="ECO:0000313" key="4">
    <source>
        <dbReference type="EMBL" id="MDJ1128646.1"/>
    </source>
</evidence>
<dbReference type="PANTHER" id="PTHR43764">
    <property type="entry name" value="MOLYBDENUM COFACTOR BIOSYNTHESIS"/>
    <property type="match status" value="1"/>
</dbReference>
<dbReference type="Gene3D" id="3.40.980.10">
    <property type="entry name" value="MoaB/Mog-like domain"/>
    <property type="match status" value="1"/>
</dbReference>
<keyword evidence="5" id="KW-1185">Reference proteome</keyword>
<evidence type="ECO:0000256" key="2">
    <source>
        <dbReference type="ARBA" id="ARBA00023150"/>
    </source>
</evidence>
<dbReference type="SMART" id="SM00852">
    <property type="entry name" value="MoCF_biosynth"/>
    <property type="match status" value="1"/>
</dbReference>
<accession>A0ABT6ZHW7</accession>
<keyword evidence="2" id="KW-0501">Molybdenum cofactor biosynthesis</keyword>
<protein>
    <submittedName>
        <fullName evidence="4">MogA/MoaB family molybdenum cofactor biosynthesis protein</fullName>
    </submittedName>
</protein>
<evidence type="ECO:0000313" key="5">
    <source>
        <dbReference type="Proteomes" id="UP001431693"/>
    </source>
</evidence>
<gene>
    <name evidence="4" type="ORF">QJ043_00905</name>
</gene>
<comment type="pathway">
    <text evidence="1">Cofactor biosynthesis; molybdopterin biosynthesis.</text>
</comment>
<name>A0ABT6ZHW7_9ACTN</name>
<dbReference type="InterPro" id="IPR036425">
    <property type="entry name" value="MoaB/Mog-like_dom_sf"/>
</dbReference>
<dbReference type="PROSITE" id="PS01078">
    <property type="entry name" value="MOCF_BIOSYNTHESIS_1"/>
    <property type="match status" value="1"/>
</dbReference>
<dbReference type="EMBL" id="JASJEX010000001">
    <property type="protein sequence ID" value="MDJ1128646.1"/>
    <property type="molecule type" value="Genomic_DNA"/>
</dbReference>
<dbReference type="Pfam" id="PF00994">
    <property type="entry name" value="MoCF_biosynth"/>
    <property type="match status" value="1"/>
</dbReference>
<organism evidence="4 5">
    <name type="scientific">Kribbibacterium absianum</name>
    <dbReference type="NCBI Taxonomy" id="3044210"/>
    <lineage>
        <taxon>Bacteria</taxon>
        <taxon>Bacillati</taxon>
        <taxon>Actinomycetota</taxon>
        <taxon>Coriobacteriia</taxon>
        <taxon>Coriobacteriales</taxon>
        <taxon>Kribbibacteriaceae</taxon>
        <taxon>Kribbibacterium</taxon>
    </lineage>
</organism>
<comment type="caution">
    <text evidence="4">The sequence shown here is derived from an EMBL/GenBank/DDBJ whole genome shotgun (WGS) entry which is preliminary data.</text>
</comment>
<evidence type="ECO:0000256" key="1">
    <source>
        <dbReference type="ARBA" id="ARBA00005046"/>
    </source>
</evidence>
<dbReference type="Proteomes" id="UP001431693">
    <property type="component" value="Unassembled WGS sequence"/>
</dbReference>
<sequence length="169" mass="17196">MAEQYRAVVVTVSDRCAAGEREDAAGPAVAGLLRDNGYDVRAIEVVPDGIDSVASALIGAADSADDIALVVTTGGTGFAPRDLTPEATEQVCERRCPGIGEAMRAASAGITDRAWLSRATAGIRGRTLVVNLPGSPTAAVENLAAVIGPIGHGLKMLRGGQADCAREQG</sequence>
<dbReference type="InterPro" id="IPR051920">
    <property type="entry name" value="MPT_Adenylyltrnsfr/MoaC-Rel"/>
</dbReference>
<feature type="domain" description="MoaB/Mog" evidence="3">
    <location>
        <begin position="8"/>
        <end position="153"/>
    </location>
</feature>
<reference evidence="4" key="1">
    <citation type="submission" date="2023-05" db="EMBL/GenBank/DDBJ databases">
        <title>[olsenella] sp. nov., isolated from a pig farm feces dump.</title>
        <authorList>
            <person name="Chang Y.-H."/>
        </authorList>
    </citation>
    <scope>NUCLEOTIDE SEQUENCE</scope>
    <source>
        <strain evidence="4">YH-ols2217</strain>
    </source>
</reference>
<dbReference type="InterPro" id="IPR001453">
    <property type="entry name" value="MoaB/Mog_dom"/>
</dbReference>
<dbReference type="RefSeq" id="WP_283712289.1">
    <property type="nucleotide sequence ID" value="NZ_JASJEW010000001.1"/>
</dbReference>
<dbReference type="NCBIfam" id="TIGR00177">
    <property type="entry name" value="molyb_syn"/>
    <property type="match status" value="1"/>
</dbReference>
<dbReference type="PANTHER" id="PTHR43764:SF1">
    <property type="entry name" value="MOLYBDOPTERIN MOLYBDOTRANSFERASE"/>
    <property type="match status" value="1"/>
</dbReference>
<dbReference type="SUPFAM" id="SSF53218">
    <property type="entry name" value="Molybdenum cofactor biosynthesis proteins"/>
    <property type="match status" value="1"/>
</dbReference>